<dbReference type="GO" id="GO:0043022">
    <property type="term" value="F:ribosome binding"/>
    <property type="evidence" value="ECO:0007669"/>
    <property type="project" value="TreeGrafter"/>
</dbReference>
<dbReference type="OrthoDB" id="364892at2759"/>
<keyword evidence="4" id="KW-0812">Transmembrane</keyword>
<name>A0A1X7T030_AMPQE</name>
<evidence type="ECO:0000313" key="6">
    <source>
        <dbReference type="EnsemblMetazoa" id="Aqu2.1.07547_001"/>
    </source>
</evidence>
<protein>
    <recommendedName>
        <fullName evidence="5">Elongation factor EFG domain-containing protein</fullName>
    </recommendedName>
</protein>
<reference evidence="6" key="1">
    <citation type="submission" date="2017-05" db="UniProtKB">
        <authorList>
            <consortium name="EnsemblMetazoa"/>
        </authorList>
    </citation>
    <scope>IDENTIFICATION</scope>
</reference>
<dbReference type="InParanoid" id="A0A1X7T030"/>
<dbReference type="GO" id="GO:0003924">
    <property type="term" value="F:GTPase activity"/>
    <property type="evidence" value="ECO:0007669"/>
    <property type="project" value="TreeGrafter"/>
</dbReference>
<dbReference type="GO" id="GO:1990904">
    <property type="term" value="C:ribonucleoprotein complex"/>
    <property type="evidence" value="ECO:0007669"/>
    <property type="project" value="TreeGrafter"/>
</dbReference>
<keyword evidence="4" id="KW-1133">Transmembrane helix</keyword>
<evidence type="ECO:0000256" key="4">
    <source>
        <dbReference type="SAM" id="Phobius"/>
    </source>
</evidence>
<dbReference type="GO" id="GO:0005829">
    <property type="term" value="C:cytosol"/>
    <property type="evidence" value="ECO:0007669"/>
    <property type="project" value="TreeGrafter"/>
</dbReference>
<keyword evidence="3" id="KW-0648">Protein biosynthesis</keyword>
<keyword evidence="4" id="KW-0472">Membrane</keyword>
<dbReference type="Pfam" id="PF00679">
    <property type="entry name" value="EFG_C"/>
    <property type="match status" value="1"/>
</dbReference>
<dbReference type="EnsemblMetazoa" id="Aqu2.1.07547_001">
    <property type="protein sequence ID" value="Aqu2.1.07547_001"/>
    <property type="gene ID" value="Aqu2.1.07547"/>
</dbReference>
<dbReference type="InterPro" id="IPR035647">
    <property type="entry name" value="EFG_III/V"/>
</dbReference>
<keyword evidence="1" id="KW-0963">Cytoplasm</keyword>
<organism evidence="6">
    <name type="scientific">Amphimedon queenslandica</name>
    <name type="common">Sponge</name>
    <dbReference type="NCBI Taxonomy" id="400682"/>
    <lineage>
        <taxon>Eukaryota</taxon>
        <taxon>Metazoa</taxon>
        <taxon>Porifera</taxon>
        <taxon>Demospongiae</taxon>
        <taxon>Heteroscleromorpha</taxon>
        <taxon>Haplosclerida</taxon>
        <taxon>Niphatidae</taxon>
        <taxon>Amphimedon</taxon>
    </lineage>
</organism>
<dbReference type="STRING" id="400682.A0A1X7T030"/>
<accession>A0A1X7T030</accession>
<evidence type="ECO:0000256" key="1">
    <source>
        <dbReference type="ARBA" id="ARBA00022490"/>
    </source>
</evidence>
<feature type="transmembrane region" description="Helical" evidence="4">
    <location>
        <begin position="9"/>
        <end position="27"/>
    </location>
</feature>
<feature type="domain" description="Elongation factor EFG" evidence="5">
    <location>
        <begin position="15"/>
        <end position="68"/>
    </location>
</feature>
<dbReference type="PANTHER" id="PTHR42908:SF10">
    <property type="entry name" value="EUKARYOTIC TRANSLATION ELONGATION FACTOR 2"/>
    <property type="match status" value="1"/>
</dbReference>
<dbReference type="InterPro" id="IPR000640">
    <property type="entry name" value="EFG_V-like"/>
</dbReference>
<dbReference type="AlphaFoldDB" id="A0A1X7T030"/>
<evidence type="ECO:0000256" key="2">
    <source>
        <dbReference type="ARBA" id="ARBA00022768"/>
    </source>
</evidence>
<dbReference type="PANTHER" id="PTHR42908">
    <property type="entry name" value="TRANSLATION ELONGATION FACTOR-RELATED"/>
    <property type="match status" value="1"/>
</dbReference>
<keyword evidence="2" id="KW-0251">Elongation factor</keyword>
<dbReference type="eggNOG" id="KOG0469">
    <property type="taxonomic scope" value="Eukaryota"/>
</dbReference>
<dbReference type="SUPFAM" id="SSF54980">
    <property type="entry name" value="EF-G C-terminal domain-like"/>
    <property type="match status" value="1"/>
</dbReference>
<evidence type="ECO:0000259" key="5">
    <source>
        <dbReference type="Pfam" id="PF00679"/>
    </source>
</evidence>
<dbReference type="GO" id="GO:0003746">
    <property type="term" value="F:translation elongation factor activity"/>
    <property type="evidence" value="ECO:0007669"/>
    <property type="project" value="UniProtKB-KW"/>
</dbReference>
<dbReference type="Gene3D" id="3.30.70.240">
    <property type="match status" value="1"/>
</dbReference>
<proteinExistence type="predicted"/>
<evidence type="ECO:0000256" key="3">
    <source>
        <dbReference type="ARBA" id="ARBA00022917"/>
    </source>
</evidence>
<sequence>MLKETIKNGYYYVAVLISVIGNIYSILNCRRGHIFEECPLAGTSMFVAKAYLPVNKSFGFTSDLRGSTGS</sequence>